<feature type="compositionally biased region" description="Low complexity" evidence="5">
    <location>
        <begin position="310"/>
        <end position="323"/>
    </location>
</feature>
<protein>
    <recommendedName>
        <fullName evidence="9">Immunoglobulin V-set domain-containing protein</fullName>
    </recommendedName>
</protein>
<dbReference type="GeneTree" id="ENSGT00990000205031"/>
<evidence type="ECO:0000256" key="6">
    <source>
        <dbReference type="SAM" id="Phobius"/>
    </source>
</evidence>
<evidence type="ECO:0000313" key="7">
    <source>
        <dbReference type="Ensembl" id="ENSHHUP00000027969.1"/>
    </source>
</evidence>
<dbReference type="Gene3D" id="2.60.40.10">
    <property type="entry name" value="Immunoglobulins"/>
    <property type="match status" value="1"/>
</dbReference>
<evidence type="ECO:0000256" key="5">
    <source>
        <dbReference type="SAM" id="MobiDB-lite"/>
    </source>
</evidence>
<keyword evidence="6" id="KW-1133">Transmembrane helix</keyword>
<evidence type="ECO:0000256" key="3">
    <source>
        <dbReference type="ARBA" id="ARBA00023136"/>
    </source>
</evidence>
<dbReference type="InterPro" id="IPR015631">
    <property type="entry name" value="CD2/SLAM_rcpt"/>
</dbReference>
<dbReference type="GO" id="GO:0016020">
    <property type="term" value="C:membrane"/>
    <property type="evidence" value="ECO:0007669"/>
    <property type="project" value="UniProtKB-SubCell"/>
</dbReference>
<dbReference type="AlphaFoldDB" id="A0A4W5LQE9"/>
<dbReference type="PANTHER" id="PTHR12080">
    <property type="entry name" value="SIGNALING LYMPHOCYTIC ACTIVATION MOLECULE"/>
    <property type="match status" value="1"/>
</dbReference>
<evidence type="ECO:0008006" key="9">
    <source>
        <dbReference type="Google" id="ProtNLM"/>
    </source>
</evidence>
<evidence type="ECO:0000256" key="1">
    <source>
        <dbReference type="ARBA" id="ARBA00004370"/>
    </source>
</evidence>
<evidence type="ECO:0000313" key="8">
    <source>
        <dbReference type="Proteomes" id="UP000314982"/>
    </source>
</evidence>
<feature type="transmembrane region" description="Helical" evidence="6">
    <location>
        <begin position="236"/>
        <end position="260"/>
    </location>
</feature>
<feature type="region of interest" description="Disordered" evidence="5">
    <location>
        <begin position="310"/>
        <end position="331"/>
    </location>
</feature>
<reference evidence="7" key="2">
    <citation type="submission" date="2025-08" db="UniProtKB">
        <authorList>
            <consortium name="Ensembl"/>
        </authorList>
    </citation>
    <scope>IDENTIFICATION</scope>
</reference>
<organism evidence="7 8">
    <name type="scientific">Hucho hucho</name>
    <name type="common">huchen</name>
    <dbReference type="NCBI Taxonomy" id="62062"/>
    <lineage>
        <taxon>Eukaryota</taxon>
        <taxon>Metazoa</taxon>
        <taxon>Chordata</taxon>
        <taxon>Craniata</taxon>
        <taxon>Vertebrata</taxon>
        <taxon>Euteleostomi</taxon>
        <taxon>Actinopterygii</taxon>
        <taxon>Neopterygii</taxon>
        <taxon>Teleostei</taxon>
        <taxon>Protacanthopterygii</taxon>
        <taxon>Salmoniformes</taxon>
        <taxon>Salmonidae</taxon>
        <taxon>Salmoninae</taxon>
        <taxon>Hucho</taxon>
    </lineage>
</organism>
<reference evidence="8" key="1">
    <citation type="submission" date="2018-06" db="EMBL/GenBank/DDBJ databases">
        <title>Genome assembly of Danube salmon.</title>
        <authorList>
            <person name="Macqueen D.J."/>
            <person name="Gundappa M.K."/>
        </authorList>
    </citation>
    <scope>NUCLEOTIDE SEQUENCE [LARGE SCALE GENOMIC DNA]</scope>
</reference>
<dbReference type="Proteomes" id="UP000314982">
    <property type="component" value="Unassembled WGS sequence"/>
</dbReference>
<name>A0A4W5LQE9_9TELE</name>
<dbReference type="InterPro" id="IPR036179">
    <property type="entry name" value="Ig-like_dom_sf"/>
</dbReference>
<comment type="subcellular location">
    <subcellularLocation>
        <location evidence="1">Membrane</location>
    </subcellularLocation>
</comment>
<keyword evidence="2" id="KW-0732">Signal</keyword>
<proteinExistence type="predicted"/>
<accession>A0A4W5LQE9</accession>
<reference evidence="7" key="3">
    <citation type="submission" date="2025-09" db="UniProtKB">
        <authorList>
            <consortium name="Ensembl"/>
        </authorList>
    </citation>
    <scope>IDENTIFICATION</scope>
</reference>
<dbReference type="PANTHER" id="PTHR12080:SF48">
    <property type="entry name" value="IMMUNOGLOBULIN SUBTYPE DOMAIN-CONTAINING PROTEIN"/>
    <property type="match status" value="1"/>
</dbReference>
<dbReference type="SUPFAM" id="SSF48726">
    <property type="entry name" value="Immunoglobulin"/>
    <property type="match status" value="1"/>
</dbReference>
<keyword evidence="4" id="KW-0325">Glycoprotein</keyword>
<dbReference type="InterPro" id="IPR013783">
    <property type="entry name" value="Ig-like_fold"/>
</dbReference>
<dbReference type="STRING" id="62062.ENSHHUP00000027969"/>
<keyword evidence="6" id="KW-0812">Transmembrane</keyword>
<sequence>MLNATIISYFSDICQSMGTFLHFTIAILLTFIHQAESRSVFVLKGQDVRQDVQENFKLKELEVFKWRFRSTNIVRCTDTLTVRVSPEYNNRVEFSEGNFSLLLKNIQQNDSGPYTAVVSGDKEKTIIEYLLVLQERVEPPVLTVDSNSTINDTCNVPVTCRVQITSVTSSCNSRTCSQVGGESRGAETSTVPLLSVYVAGGSIICNHSNQVSWAIATKEIVELCPMKSDQVEKENYYALTVGTPVGVFGTIVLIGFVLWLKQNKRGKEDIINPDYASVRTPVNVQAGGEEQVSPGPASPTIYSMVGQAQPQPVNHHPQPVNHPTLVGDQSTPVDLPMTTMAPMTSMPESLYAMVGKKTCKQ</sequence>
<evidence type="ECO:0000256" key="4">
    <source>
        <dbReference type="ARBA" id="ARBA00023180"/>
    </source>
</evidence>
<dbReference type="Ensembl" id="ENSHHUT00000029091.1">
    <property type="protein sequence ID" value="ENSHHUP00000027969.1"/>
    <property type="gene ID" value="ENSHHUG00000017772.1"/>
</dbReference>
<keyword evidence="8" id="KW-1185">Reference proteome</keyword>
<keyword evidence="3 6" id="KW-0472">Membrane</keyword>
<evidence type="ECO:0000256" key="2">
    <source>
        <dbReference type="ARBA" id="ARBA00022729"/>
    </source>
</evidence>